<gene>
    <name evidence="2" type="ORF">DSM112329_04941</name>
</gene>
<dbReference type="InterPro" id="IPR052514">
    <property type="entry name" value="SAM-dependent_MTase"/>
</dbReference>
<dbReference type="EMBL" id="CP114014">
    <property type="protein sequence ID" value="XAY08046.1"/>
    <property type="molecule type" value="Genomic_DNA"/>
</dbReference>
<dbReference type="SUPFAM" id="SSF53335">
    <property type="entry name" value="S-adenosyl-L-methionine-dependent methyltransferases"/>
    <property type="match status" value="1"/>
</dbReference>
<proteinExistence type="predicted"/>
<reference evidence="2" key="1">
    <citation type="submission" date="2022-12" db="EMBL/GenBank/DDBJ databases">
        <title>Paraconexibacter alkalitolerans sp. nov. and Baekduia alba sp. nov., isolated from soil and emended description of the genera Paraconexibacter (Chun et al., 2020) and Baekduia (An et al., 2020).</title>
        <authorList>
            <person name="Vieira S."/>
            <person name="Huber K.J."/>
            <person name="Geppert A."/>
            <person name="Wolf J."/>
            <person name="Neumann-Schaal M."/>
            <person name="Muesken M."/>
            <person name="Overmann J."/>
        </authorList>
    </citation>
    <scope>NUCLEOTIDE SEQUENCE</scope>
    <source>
        <strain evidence="2">AEG42_29</strain>
    </source>
</reference>
<dbReference type="NCBIfam" id="TIGR01444">
    <property type="entry name" value="fkbM_fam"/>
    <property type="match status" value="1"/>
</dbReference>
<name>A0AAU7B2E4_9ACTN</name>
<evidence type="ECO:0000259" key="1">
    <source>
        <dbReference type="Pfam" id="PF05050"/>
    </source>
</evidence>
<dbReference type="RefSeq" id="WP_354699231.1">
    <property type="nucleotide sequence ID" value="NZ_CP114014.1"/>
</dbReference>
<dbReference type="Gene3D" id="3.40.50.150">
    <property type="entry name" value="Vaccinia Virus protein VP39"/>
    <property type="match status" value="1"/>
</dbReference>
<dbReference type="KEGG" id="parq:DSM112329_04941"/>
<accession>A0AAU7B2E4</accession>
<sequence>MAEFTSVERERIERTVAVRDTDALPKVPGAGEVFDHDGQPVQRMHNGVLIEKDCYQGAWGTEIIRRLDGHHEPQEEVAFAAIVERLRGEEGPITMIELGSFWAYYSLWLRHEVPSATSLLVEPDPRNLDVGRRNFALNGVDATVVHAAVGPEHGGSIKIPFDSDGVIRPTPTVTLDGLFADHGLTRCDLLLCDIQGMELQMLQGAAAALRDGRLRFLVISTHHFTFSGDPLTHQKCLELLTDAGAHVIAEHTVYESCSGDGLIAVSMDPRDRDLVVDVTIVRNRDSVYGEPERELARFVGWPATRQRVIDAAGRGVAQVRAAIAARRAA</sequence>
<dbReference type="AlphaFoldDB" id="A0AAU7B2E4"/>
<dbReference type="PANTHER" id="PTHR34203:SF15">
    <property type="entry name" value="SLL1173 PROTEIN"/>
    <property type="match status" value="1"/>
</dbReference>
<dbReference type="InterPro" id="IPR006342">
    <property type="entry name" value="FkbM_mtfrase"/>
</dbReference>
<evidence type="ECO:0000313" key="2">
    <source>
        <dbReference type="EMBL" id="XAY08046.1"/>
    </source>
</evidence>
<protein>
    <recommendedName>
        <fullName evidence="1">Methyltransferase FkbM domain-containing protein</fullName>
    </recommendedName>
</protein>
<dbReference type="InterPro" id="IPR029063">
    <property type="entry name" value="SAM-dependent_MTases_sf"/>
</dbReference>
<dbReference type="Pfam" id="PF05050">
    <property type="entry name" value="Methyltransf_21"/>
    <property type="match status" value="1"/>
</dbReference>
<dbReference type="PANTHER" id="PTHR34203">
    <property type="entry name" value="METHYLTRANSFERASE, FKBM FAMILY PROTEIN"/>
    <property type="match status" value="1"/>
</dbReference>
<feature type="domain" description="Methyltransferase FkbM" evidence="1">
    <location>
        <begin position="116"/>
        <end position="244"/>
    </location>
</feature>
<organism evidence="2">
    <name type="scientific">Paraconexibacter sp. AEG42_29</name>
    <dbReference type="NCBI Taxonomy" id="2997339"/>
    <lineage>
        <taxon>Bacteria</taxon>
        <taxon>Bacillati</taxon>
        <taxon>Actinomycetota</taxon>
        <taxon>Thermoleophilia</taxon>
        <taxon>Solirubrobacterales</taxon>
        <taxon>Paraconexibacteraceae</taxon>
        <taxon>Paraconexibacter</taxon>
    </lineage>
</organism>